<evidence type="ECO:0000313" key="2">
    <source>
        <dbReference type="EMBL" id="CAA0836311.1"/>
    </source>
</evidence>
<dbReference type="EMBL" id="CACSLK010030184">
    <property type="protein sequence ID" value="CAA0836311.1"/>
    <property type="molecule type" value="Genomic_DNA"/>
</dbReference>
<proteinExistence type="predicted"/>
<name>A0A9N7NUE3_STRHE</name>
<dbReference type="PANTHER" id="PTHR46872:SF10">
    <property type="entry name" value="MYB-LIKE DOMAIN-CONTAINING PROTEIN"/>
    <property type="match status" value="1"/>
</dbReference>
<evidence type="ECO:0000256" key="1">
    <source>
        <dbReference type="SAM" id="MobiDB-lite"/>
    </source>
</evidence>
<feature type="compositionally biased region" description="Polar residues" evidence="1">
    <location>
        <begin position="119"/>
        <end position="130"/>
    </location>
</feature>
<feature type="region of interest" description="Disordered" evidence="1">
    <location>
        <begin position="418"/>
        <end position="438"/>
    </location>
</feature>
<accession>A0A9N7NUE3</accession>
<dbReference type="PANTHER" id="PTHR46872">
    <property type="entry name" value="DNA BINDING PROTEIN"/>
    <property type="match status" value="1"/>
</dbReference>
<feature type="region of interest" description="Disordered" evidence="1">
    <location>
        <begin position="267"/>
        <end position="290"/>
    </location>
</feature>
<dbReference type="OrthoDB" id="1938526at2759"/>
<dbReference type="AlphaFoldDB" id="A0A9N7NUE3"/>
<feature type="region of interest" description="Disordered" evidence="1">
    <location>
        <begin position="95"/>
        <end position="130"/>
    </location>
</feature>
<dbReference type="Proteomes" id="UP001153555">
    <property type="component" value="Unassembled WGS sequence"/>
</dbReference>
<comment type="caution">
    <text evidence="2">The sequence shown here is derived from an EMBL/GenBank/DDBJ whole genome shotgun (WGS) entry which is preliminary data.</text>
</comment>
<gene>
    <name evidence="2" type="ORF">SHERM_03417</name>
</gene>
<feature type="compositionally biased region" description="Low complexity" evidence="1">
    <location>
        <begin position="272"/>
        <end position="283"/>
    </location>
</feature>
<sequence length="438" mass="49431">MKRQSGEKEKKSVDTAHIRGIGDVQRNSMFGKYSEAEIVSKLKAIAVDPSNPQFARDNIQAFRNQIVKFRKVMVLKDSEIPWRKRKLEQFVKDKLRPPSPFVSPSKENNTRKMSRKQSSHASPTSSCLLNSSDSTRCLHEKTTFDPHASTSLLTFEYSLLDDALDFNCLCSNNNTPPNVDSDDSVKGPNLNHVSPVESFPNEIHCLSHGARRKPSRQSKWLLNIVSDQFQKKVVPIGPRFQADVPKWAGPAEKPDDDSKWLGTQVWPAQTRGNNNNNKGAGKAIGKGRPDSCSCVSPGSSDCVRQHVLDEKLALQHELGLAFSIWKFDKMGEQVSESWSLKEKNRYGSLLKMMQNSDGKSFLKRALKCFPNKTGKDIVNYYFNVYIPNRMAAGSESTRRVDTDDDEDEDFNYLGVKKKSPVKKSNSKDVKGKYLRRLP</sequence>
<organism evidence="2 3">
    <name type="scientific">Striga hermonthica</name>
    <name type="common">Purple witchweed</name>
    <name type="synonym">Buchnera hermonthica</name>
    <dbReference type="NCBI Taxonomy" id="68872"/>
    <lineage>
        <taxon>Eukaryota</taxon>
        <taxon>Viridiplantae</taxon>
        <taxon>Streptophyta</taxon>
        <taxon>Embryophyta</taxon>
        <taxon>Tracheophyta</taxon>
        <taxon>Spermatophyta</taxon>
        <taxon>Magnoliopsida</taxon>
        <taxon>eudicotyledons</taxon>
        <taxon>Gunneridae</taxon>
        <taxon>Pentapetalae</taxon>
        <taxon>asterids</taxon>
        <taxon>lamiids</taxon>
        <taxon>Lamiales</taxon>
        <taxon>Orobanchaceae</taxon>
        <taxon>Buchnereae</taxon>
        <taxon>Striga</taxon>
    </lineage>
</organism>
<protein>
    <submittedName>
        <fullName evidence="2">DNA GYRASE B3</fullName>
    </submittedName>
</protein>
<reference evidence="2" key="1">
    <citation type="submission" date="2019-12" db="EMBL/GenBank/DDBJ databases">
        <authorList>
            <person name="Scholes J."/>
        </authorList>
    </citation>
    <scope>NUCLEOTIDE SEQUENCE</scope>
</reference>
<evidence type="ECO:0000313" key="3">
    <source>
        <dbReference type="Proteomes" id="UP001153555"/>
    </source>
</evidence>
<keyword evidence="3" id="KW-1185">Reference proteome</keyword>